<reference evidence="2 3" key="1">
    <citation type="submission" date="2016-10" db="EMBL/GenBank/DDBJ databases">
        <authorList>
            <person name="de Groot N.N."/>
        </authorList>
    </citation>
    <scope>NUCLEOTIDE SEQUENCE [LARGE SCALE GENOMIC DNA]</scope>
    <source>
        <strain evidence="2 3">AA1</strain>
    </source>
</reference>
<protein>
    <recommendedName>
        <fullName evidence="4">Lipoprotein</fullName>
    </recommendedName>
</protein>
<name>A0A1G5CHN9_9BACT</name>
<evidence type="ECO:0000313" key="2">
    <source>
        <dbReference type="EMBL" id="SCY01811.1"/>
    </source>
</evidence>
<proteinExistence type="predicted"/>
<feature type="signal peptide" evidence="1">
    <location>
        <begin position="1"/>
        <end position="24"/>
    </location>
</feature>
<accession>A0A1G5CHN9</accession>
<dbReference type="EMBL" id="FMUX01000003">
    <property type="protein sequence ID" value="SCY01811.1"/>
    <property type="molecule type" value="Genomic_DNA"/>
</dbReference>
<gene>
    <name evidence="2" type="ORF">SAMN05216233_10323</name>
</gene>
<keyword evidence="1" id="KW-0732">Signal</keyword>
<dbReference type="AlphaFoldDB" id="A0A1G5CHN9"/>
<sequence length="247" mass="27711">MSDRFARKYIFILVSALSIAGCKANDVSHQELPTWGTMPVPMTTPFRTSNISAHTYEYIYSYDDVSGGYGAYTYVLLGCEGGDQEAGMLYEALIKQIEECSSEKSELDHLQKNKLNIFLIPKREGVLGDVEVNYKLSKKILTSFAVHSSGEFSEPGPYLITTSKKISEYNNDEEIGLFYVDLTGMNIKAINEIVSVYKHKLIDNDINSVEKLESFKISILNLALDIEDSIGFAKVAYANFRKIFDSN</sequence>
<dbReference type="Proteomes" id="UP000198870">
    <property type="component" value="Unassembled WGS sequence"/>
</dbReference>
<evidence type="ECO:0008006" key="4">
    <source>
        <dbReference type="Google" id="ProtNLM"/>
    </source>
</evidence>
<dbReference type="RefSeq" id="WP_139163864.1">
    <property type="nucleotide sequence ID" value="NZ_FMUX01000003.1"/>
</dbReference>
<keyword evidence="3" id="KW-1185">Reference proteome</keyword>
<dbReference type="OrthoDB" id="10005509at2"/>
<evidence type="ECO:0000256" key="1">
    <source>
        <dbReference type="SAM" id="SignalP"/>
    </source>
</evidence>
<evidence type="ECO:0000313" key="3">
    <source>
        <dbReference type="Proteomes" id="UP000198870"/>
    </source>
</evidence>
<feature type="chain" id="PRO_5011471622" description="Lipoprotein" evidence="1">
    <location>
        <begin position="25"/>
        <end position="247"/>
    </location>
</feature>
<organism evidence="2 3">
    <name type="scientific">Desulfoluna spongiiphila</name>
    <dbReference type="NCBI Taxonomy" id="419481"/>
    <lineage>
        <taxon>Bacteria</taxon>
        <taxon>Pseudomonadati</taxon>
        <taxon>Thermodesulfobacteriota</taxon>
        <taxon>Desulfobacteria</taxon>
        <taxon>Desulfobacterales</taxon>
        <taxon>Desulfolunaceae</taxon>
        <taxon>Desulfoluna</taxon>
    </lineage>
</organism>
<dbReference type="PROSITE" id="PS51257">
    <property type="entry name" value="PROKAR_LIPOPROTEIN"/>
    <property type="match status" value="1"/>
</dbReference>